<gene>
    <name evidence="9" type="ORF">CHS0354_027363</name>
</gene>
<dbReference type="PROSITE" id="PS51712">
    <property type="entry name" value="G_ENGA"/>
    <property type="match status" value="1"/>
</dbReference>
<reference evidence="9" key="2">
    <citation type="journal article" date="2021" name="Genome Biol. Evol.">
        <title>Developing a high-quality reference genome for a parasitic bivalve with doubly uniparental inheritance (Bivalvia: Unionida).</title>
        <authorList>
            <person name="Smith C.H."/>
        </authorList>
    </citation>
    <scope>NUCLEOTIDE SEQUENCE</scope>
    <source>
        <strain evidence="9">CHS0354</strain>
        <tissue evidence="9">Mantle</tissue>
    </source>
</reference>
<dbReference type="EMBL" id="JAEAOA010001653">
    <property type="protein sequence ID" value="KAK3596093.1"/>
    <property type="molecule type" value="Genomic_DNA"/>
</dbReference>
<dbReference type="InterPro" id="IPR015946">
    <property type="entry name" value="KH_dom-like_a/b"/>
</dbReference>
<dbReference type="InterPro" id="IPR032859">
    <property type="entry name" value="KH_dom-like"/>
</dbReference>
<keyword evidence="10" id="KW-1185">Reference proteome</keyword>
<keyword evidence="4 7" id="KW-0677">Repeat</keyword>
<dbReference type="SUPFAM" id="SSF52540">
    <property type="entry name" value="P-loop containing nucleoside triphosphate hydrolases"/>
    <property type="match status" value="2"/>
</dbReference>
<dbReference type="Pfam" id="PF01926">
    <property type="entry name" value="MMR_HSR1"/>
    <property type="match status" value="2"/>
</dbReference>
<dbReference type="InterPro" id="IPR027417">
    <property type="entry name" value="P-loop_NTPase"/>
</dbReference>
<keyword evidence="3" id="KW-0690">Ribosome biogenesis</keyword>
<evidence type="ECO:0000259" key="8">
    <source>
        <dbReference type="PROSITE" id="PS51712"/>
    </source>
</evidence>
<dbReference type="Proteomes" id="UP001195483">
    <property type="component" value="Unassembled WGS sequence"/>
</dbReference>
<evidence type="ECO:0000256" key="7">
    <source>
        <dbReference type="RuleBase" id="RU004481"/>
    </source>
</evidence>
<evidence type="ECO:0000256" key="2">
    <source>
        <dbReference type="ARBA" id="ARBA00020953"/>
    </source>
</evidence>
<evidence type="ECO:0000313" key="10">
    <source>
        <dbReference type="Proteomes" id="UP001195483"/>
    </source>
</evidence>
<comment type="function">
    <text evidence="7">GTPase that plays an essential role in the late steps of ribosome biogenesis.</text>
</comment>
<comment type="caution">
    <text evidence="9">The sequence shown here is derived from an EMBL/GenBank/DDBJ whole genome shotgun (WGS) entry which is preliminary data.</text>
</comment>
<dbReference type="Gene3D" id="3.30.300.20">
    <property type="match status" value="1"/>
</dbReference>
<dbReference type="CDD" id="cd01895">
    <property type="entry name" value="EngA2"/>
    <property type="match status" value="1"/>
</dbReference>
<evidence type="ECO:0000256" key="5">
    <source>
        <dbReference type="ARBA" id="ARBA00022741"/>
    </source>
</evidence>
<reference evidence="9" key="1">
    <citation type="journal article" date="2021" name="Genome Biol. Evol.">
        <title>A High-Quality Reference Genome for a Parasitic Bivalve with Doubly Uniparental Inheritance (Bivalvia: Unionida).</title>
        <authorList>
            <person name="Smith C.H."/>
        </authorList>
    </citation>
    <scope>NUCLEOTIDE SEQUENCE</scope>
    <source>
        <strain evidence="9">CHS0354</strain>
    </source>
</reference>
<dbReference type="PIRSF" id="PIRSF006485">
    <property type="entry name" value="GTP-binding_EngA"/>
    <property type="match status" value="1"/>
</dbReference>
<dbReference type="CDD" id="cd01894">
    <property type="entry name" value="EngA1"/>
    <property type="match status" value="1"/>
</dbReference>
<accession>A0AAE0SR83</accession>
<keyword evidence="6 7" id="KW-0342">GTP-binding</keyword>
<evidence type="ECO:0000256" key="1">
    <source>
        <dbReference type="ARBA" id="ARBA00008279"/>
    </source>
</evidence>
<evidence type="ECO:0000256" key="6">
    <source>
        <dbReference type="ARBA" id="ARBA00023134"/>
    </source>
</evidence>
<dbReference type="HAMAP" id="MF_00195">
    <property type="entry name" value="GTPase_Der"/>
    <property type="match status" value="1"/>
</dbReference>
<dbReference type="NCBIfam" id="TIGR03594">
    <property type="entry name" value="GTPase_EngA"/>
    <property type="match status" value="1"/>
</dbReference>
<proteinExistence type="inferred from homology"/>
<keyword evidence="5 7" id="KW-0547">Nucleotide-binding</keyword>
<sequence>MIIYAPDARLKFSCRTIPNGGAGLYGIFCLPVCFHRPLKNSLPVVGLIISIVGRPNTGKSTLFNALTGTSRALTDDMPGVTRDTVIGMVEDGDFWFTLCDTAGLSAHAAKMPEDTLEYKVNRQAEIAAETADGIIFLTDRKSGFLPEDADIYRQLRRSGKKLYFCVNKVDDAAHELSTAEFFEAGTEDILTLSAAHRKGLDELIAAIRRDFFKGQAPASDTIADLSLAVIGRPNTGKSTLVNRLLGYEKQITHDMAGTTRDAVDSYFKYYGKTVRIIDTAGIRRKSRVDTLLEKVSVLTAIRSVSRADVVILMTDTENMAVDQDMKLAAYVRKAGKPMIIAVNKWDICEKDSHTAERMRKDIKERMVFAAYCPVLFISAREGQRVPELLQKCFDVQEKSGIKIPTARLIKVLKEASEANPIHLPGGRKDRVMYASQLPGRPPAFMLRVKRPDMVMDSYTAYMENTLRKHFDLEALPIRILWKAKEKS</sequence>
<feature type="domain" description="EngA-type G" evidence="8">
    <location>
        <begin position="225"/>
        <end position="400"/>
    </location>
</feature>
<organism evidence="9 10">
    <name type="scientific">Potamilus streckersoni</name>
    <dbReference type="NCBI Taxonomy" id="2493646"/>
    <lineage>
        <taxon>Eukaryota</taxon>
        <taxon>Metazoa</taxon>
        <taxon>Spiralia</taxon>
        <taxon>Lophotrochozoa</taxon>
        <taxon>Mollusca</taxon>
        <taxon>Bivalvia</taxon>
        <taxon>Autobranchia</taxon>
        <taxon>Heteroconchia</taxon>
        <taxon>Palaeoheterodonta</taxon>
        <taxon>Unionida</taxon>
        <taxon>Unionoidea</taxon>
        <taxon>Unionidae</taxon>
        <taxon>Ambleminae</taxon>
        <taxon>Lampsilini</taxon>
        <taxon>Potamilus</taxon>
    </lineage>
</organism>
<dbReference type="InterPro" id="IPR031166">
    <property type="entry name" value="G_ENGA"/>
</dbReference>
<dbReference type="Pfam" id="PF14714">
    <property type="entry name" value="KH_dom-like"/>
    <property type="match status" value="1"/>
</dbReference>
<evidence type="ECO:0000256" key="3">
    <source>
        <dbReference type="ARBA" id="ARBA00022517"/>
    </source>
</evidence>
<dbReference type="GO" id="GO:0005525">
    <property type="term" value="F:GTP binding"/>
    <property type="evidence" value="ECO:0007669"/>
    <property type="project" value="UniProtKB-KW"/>
</dbReference>
<dbReference type="PANTHER" id="PTHR43834">
    <property type="entry name" value="GTPASE DER"/>
    <property type="match status" value="1"/>
</dbReference>
<comment type="similarity">
    <text evidence="1 7">Belongs to the TRAFAC class TrmE-Era-EngA-EngB-Septin-like GTPase superfamily. EngA (Der) GTPase family.</text>
</comment>
<dbReference type="GO" id="GO:0042254">
    <property type="term" value="P:ribosome biogenesis"/>
    <property type="evidence" value="ECO:0007669"/>
    <property type="project" value="UniProtKB-KW"/>
</dbReference>
<dbReference type="NCBIfam" id="TIGR00231">
    <property type="entry name" value="small_GTP"/>
    <property type="match status" value="2"/>
</dbReference>
<evidence type="ECO:0000313" key="9">
    <source>
        <dbReference type="EMBL" id="KAK3596093.1"/>
    </source>
</evidence>
<dbReference type="FunFam" id="3.40.50.300:FF:000040">
    <property type="entry name" value="GTPase Der"/>
    <property type="match status" value="1"/>
</dbReference>
<dbReference type="InterPro" id="IPR006073">
    <property type="entry name" value="GTP-bd"/>
</dbReference>
<protein>
    <recommendedName>
        <fullName evidence="2 7">GTPase Der</fullName>
    </recommendedName>
</protein>
<name>A0AAE0SR83_9BIVA</name>
<dbReference type="AlphaFoldDB" id="A0AAE0SR83"/>
<reference evidence="9" key="3">
    <citation type="submission" date="2023-05" db="EMBL/GenBank/DDBJ databases">
        <authorList>
            <person name="Smith C.H."/>
        </authorList>
    </citation>
    <scope>NUCLEOTIDE SEQUENCE</scope>
    <source>
        <strain evidence="9">CHS0354</strain>
        <tissue evidence="9">Mantle</tissue>
    </source>
</reference>
<evidence type="ECO:0000256" key="4">
    <source>
        <dbReference type="ARBA" id="ARBA00022737"/>
    </source>
</evidence>
<dbReference type="InterPro" id="IPR016484">
    <property type="entry name" value="GTPase_Der"/>
</dbReference>
<dbReference type="InterPro" id="IPR005225">
    <property type="entry name" value="Small_GTP-bd"/>
</dbReference>
<dbReference type="PANTHER" id="PTHR43834:SF6">
    <property type="entry name" value="GTPASE DER"/>
    <property type="match status" value="1"/>
</dbReference>
<dbReference type="Gene3D" id="3.40.50.300">
    <property type="entry name" value="P-loop containing nucleotide triphosphate hydrolases"/>
    <property type="match status" value="2"/>
</dbReference>